<dbReference type="Proteomes" id="UP000249819">
    <property type="component" value="Unassembled WGS sequence"/>
</dbReference>
<dbReference type="InterPro" id="IPR035986">
    <property type="entry name" value="PKD_dom_sf"/>
</dbReference>
<keyword evidence="3" id="KW-1185">Reference proteome</keyword>
<dbReference type="Gene3D" id="2.60.40.10">
    <property type="entry name" value="Immunoglobulins"/>
    <property type="match status" value="1"/>
</dbReference>
<feature type="domain" description="PKD" evidence="1">
    <location>
        <begin position="366"/>
        <end position="440"/>
    </location>
</feature>
<dbReference type="InterPro" id="IPR000601">
    <property type="entry name" value="PKD_dom"/>
</dbReference>
<dbReference type="AlphaFoldDB" id="A0A327VZH1"/>
<evidence type="ECO:0000313" key="2">
    <source>
        <dbReference type="EMBL" id="RAJ81882.1"/>
    </source>
</evidence>
<comment type="caution">
    <text evidence="2">The sequence shown here is derived from an EMBL/GenBank/DDBJ whole genome shotgun (WGS) entry which is preliminary data.</text>
</comment>
<reference evidence="2 3" key="1">
    <citation type="submission" date="2018-06" db="EMBL/GenBank/DDBJ databases">
        <title>Genomic Encyclopedia of Archaeal and Bacterial Type Strains, Phase II (KMG-II): from individual species to whole genera.</title>
        <authorList>
            <person name="Goeker M."/>
        </authorList>
    </citation>
    <scope>NUCLEOTIDE SEQUENCE [LARGE SCALE GENOMIC DNA]</scope>
    <source>
        <strain evidence="2 3">DSM 29821</strain>
    </source>
</reference>
<dbReference type="Gene3D" id="2.40.10.10">
    <property type="entry name" value="Trypsin-like serine proteases"/>
    <property type="match status" value="1"/>
</dbReference>
<dbReference type="InterPro" id="IPR043504">
    <property type="entry name" value="Peptidase_S1_PA_chymotrypsin"/>
</dbReference>
<dbReference type="InterPro" id="IPR022409">
    <property type="entry name" value="PKD/Chitinase_dom"/>
</dbReference>
<protein>
    <recommendedName>
        <fullName evidence="1">PKD domain-containing protein</fullName>
    </recommendedName>
</protein>
<organism evidence="2 3">
    <name type="scientific">Chitinophaga dinghuensis</name>
    <dbReference type="NCBI Taxonomy" id="1539050"/>
    <lineage>
        <taxon>Bacteria</taxon>
        <taxon>Pseudomonadati</taxon>
        <taxon>Bacteroidota</taxon>
        <taxon>Chitinophagia</taxon>
        <taxon>Chitinophagales</taxon>
        <taxon>Chitinophagaceae</taxon>
        <taxon>Chitinophaga</taxon>
    </lineage>
</organism>
<dbReference type="OrthoDB" id="625527at2"/>
<dbReference type="EMBL" id="QLMA01000004">
    <property type="protein sequence ID" value="RAJ81882.1"/>
    <property type="molecule type" value="Genomic_DNA"/>
</dbReference>
<dbReference type="SUPFAM" id="SSF50494">
    <property type="entry name" value="Trypsin-like serine proteases"/>
    <property type="match status" value="1"/>
</dbReference>
<dbReference type="PROSITE" id="PS50093">
    <property type="entry name" value="PKD"/>
    <property type="match status" value="1"/>
</dbReference>
<dbReference type="CDD" id="cd00146">
    <property type="entry name" value="PKD"/>
    <property type="match status" value="1"/>
</dbReference>
<evidence type="ECO:0000313" key="3">
    <source>
        <dbReference type="Proteomes" id="UP000249819"/>
    </source>
</evidence>
<sequence length="604" mass="66869">MENSISHEMELVQAQLPALCKLLENNPNVLYVGVDSKRVNGEFTTTPALVVYVKKKMPIDQLSVSEQIPGLINGVLTDVSEPHKCSVISNWSELKPVKGGIGIQTKIVIMDSKNHNNKKPVPRGTLGCLVISNKTKEIMGLTNHHVVNFAEEVKENTKVAKLGVDSCEDEEIGYTWISKVGPRDENEPRGLMDAALIKLAVPKSGSNVLPKNTIQGLGNYVWENGSPVFKPGDEELKGSSQPIFGIGSDGIYYKNIERGKKVRKVGHKTGFTNGTVMAVDMLADPHEPNGVQRYYKHIMAIQADMTTGKYFSEEGDSGSVIVNDQNEVVGLLFAAELSSPSDRKPYSYATHIQQVLLAFDISIYQPPKAVINMDVDHQNSKRITFDASPSENGSGEIIAYLWRTGEFDSNGDEILNTSMTFDHTYADAGTYKVSLSVVSADHISNLAAAAVTITKQSVSGRTQYTTAVEKIEHTATEPLNVWMNELKQSPKGTKVADFIQTHQNEIRTLIHHNRRVMVAWQRKLGPYFLKEWYRALSSPEQPLIKEINGVSILSLLETTTLILEETGSPALQNDIRKYRLDLLNTVETFETLQQLKDSLLKSAD</sequence>
<dbReference type="SMART" id="SM00089">
    <property type="entry name" value="PKD"/>
    <property type="match status" value="1"/>
</dbReference>
<dbReference type="InterPro" id="IPR009003">
    <property type="entry name" value="Peptidase_S1_PA"/>
</dbReference>
<dbReference type="InterPro" id="IPR013783">
    <property type="entry name" value="Ig-like_fold"/>
</dbReference>
<dbReference type="SUPFAM" id="SSF49299">
    <property type="entry name" value="PKD domain"/>
    <property type="match status" value="1"/>
</dbReference>
<dbReference type="Pfam" id="PF18911">
    <property type="entry name" value="PKD_4"/>
    <property type="match status" value="1"/>
</dbReference>
<name>A0A327VZH1_9BACT</name>
<evidence type="ECO:0000259" key="1">
    <source>
        <dbReference type="PROSITE" id="PS50093"/>
    </source>
</evidence>
<gene>
    <name evidence="2" type="ORF">CLV59_104107</name>
</gene>
<proteinExistence type="predicted"/>
<accession>A0A327VZH1</accession>
<dbReference type="RefSeq" id="WP_111592446.1">
    <property type="nucleotide sequence ID" value="NZ_QLMA01000004.1"/>
</dbReference>